<evidence type="ECO:0000313" key="3">
    <source>
        <dbReference type="Proteomes" id="UP000199205"/>
    </source>
</evidence>
<dbReference type="EMBL" id="FMAF01000013">
    <property type="protein sequence ID" value="SCB41254.1"/>
    <property type="molecule type" value="Genomic_DNA"/>
</dbReference>
<gene>
    <name evidence="2" type="ORF">GA0061101_113138</name>
</gene>
<reference evidence="2 3" key="1">
    <citation type="submission" date="2016-08" db="EMBL/GenBank/DDBJ databases">
        <authorList>
            <person name="Seilhamer J.J."/>
        </authorList>
    </citation>
    <scope>NUCLEOTIDE SEQUENCE [LARGE SCALE GENOMIC DNA]</scope>
    <source>
        <strain evidence="2 3">P1-7</strain>
    </source>
</reference>
<evidence type="ECO:0000313" key="2">
    <source>
        <dbReference type="EMBL" id="SCB41254.1"/>
    </source>
</evidence>
<feature type="region of interest" description="Disordered" evidence="1">
    <location>
        <begin position="35"/>
        <end position="67"/>
    </location>
</feature>
<proteinExistence type="predicted"/>
<dbReference type="OrthoDB" id="8404110at2"/>
<organism evidence="2 3">
    <name type="scientific">Rhizobium lusitanum</name>
    <dbReference type="NCBI Taxonomy" id="293958"/>
    <lineage>
        <taxon>Bacteria</taxon>
        <taxon>Pseudomonadati</taxon>
        <taxon>Pseudomonadota</taxon>
        <taxon>Alphaproteobacteria</taxon>
        <taxon>Hyphomicrobiales</taxon>
        <taxon>Rhizobiaceae</taxon>
        <taxon>Rhizobium/Agrobacterium group</taxon>
        <taxon>Rhizobium</taxon>
    </lineage>
</organism>
<dbReference type="Proteomes" id="UP000199205">
    <property type="component" value="Unassembled WGS sequence"/>
</dbReference>
<protein>
    <submittedName>
        <fullName evidence="2">Uncharacterized protein</fullName>
    </submittedName>
</protein>
<feature type="compositionally biased region" description="Basic residues" evidence="1">
    <location>
        <begin position="58"/>
        <end position="67"/>
    </location>
</feature>
<dbReference type="RefSeq" id="WP_092575148.1">
    <property type="nucleotide sequence ID" value="NZ_FMAF01000013.1"/>
</dbReference>
<accession>A0A1C3WNF6</accession>
<name>A0A1C3WNF6_9HYPH</name>
<sequence>MQKFKVRTGCEIAGQWRMSGETISLTAKQASELAPPFGDVVSPVNPERGSGDAGFNGSKRRKRQVSQ</sequence>
<dbReference type="AlphaFoldDB" id="A0A1C3WNF6"/>
<evidence type="ECO:0000256" key="1">
    <source>
        <dbReference type="SAM" id="MobiDB-lite"/>
    </source>
</evidence>